<feature type="signal peptide" evidence="1">
    <location>
        <begin position="1"/>
        <end position="16"/>
    </location>
</feature>
<name>A0A2M4DDA8_ANODA</name>
<sequence length="79" mass="9372">MMVVLVLLLCFRNTDTIDGWTKLYIIIQNKQRKIVLFTQQFVARMNHLFLYFQDLFATLNTLPQVPLANVYPQRCCCLM</sequence>
<protein>
    <submittedName>
        <fullName evidence="2">Putative secreted protein</fullName>
    </submittedName>
</protein>
<dbReference type="EMBL" id="GGFL01011273">
    <property type="protein sequence ID" value="MBW75451.1"/>
    <property type="molecule type" value="Transcribed_RNA"/>
</dbReference>
<proteinExistence type="predicted"/>
<keyword evidence="1" id="KW-0732">Signal</keyword>
<evidence type="ECO:0000256" key="1">
    <source>
        <dbReference type="SAM" id="SignalP"/>
    </source>
</evidence>
<accession>A0A2M4DDA8</accession>
<reference evidence="2" key="1">
    <citation type="submission" date="2018-01" db="EMBL/GenBank/DDBJ databases">
        <title>An insight into the sialome of Amazonian anophelines.</title>
        <authorList>
            <person name="Ribeiro J.M."/>
            <person name="Scarpassa V."/>
            <person name="Calvo E."/>
        </authorList>
    </citation>
    <scope>NUCLEOTIDE SEQUENCE</scope>
</reference>
<evidence type="ECO:0000313" key="2">
    <source>
        <dbReference type="EMBL" id="MBW75451.1"/>
    </source>
</evidence>
<feature type="chain" id="PRO_5014617373" evidence="1">
    <location>
        <begin position="17"/>
        <end position="79"/>
    </location>
</feature>
<organism evidence="2">
    <name type="scientific">Anopheles darlingi</name>
    <name type="common">Mosquito</name>
    <dbReference type="NCBI Taxonomy" id="43151"/>
    <lineage>
        <taxon>Eukaryota</taxon>
        <taxon>Metazoa</taxon>
        <taxon>Ecdysozoa</taxon>
        <taxon>Arthropoda</taxon>
        <taxon>Hexapoda</taxon>
        <taxon>Insecta</taxon>
        <taxon>Pterygota</taxon>
        <taxon>Neoptera</taxon>
        <taxon>Endopterygota</taxon>
        <taxon>Diptera</taxon>
        <taxon>Nematocera</taxon>
        <taxon>Culicoidea</taxon>
        <taxon>Culicidae</taxon>
        <taxon>Anophelinae</taxon>
        <taxon>Anopheles</taxon>
    </lineage>
</organism>
<dbReference type="AlphaFoldDB" id="A0A2M4DDA8"/>